<comment type="catalytic activity">
    <reaction evidence="4 5">
        <text>an acyl phosphate + H2O = a carboxylate + phosphate + H(+)</text>
        <dbReference type="Rhea" id="RHEA:14965"/>
        <dbReference type="ChEBI" id="CHEBI:15377"/>
        <dbReference type="ChEBI" id="CHEBI:15378"/>
        <dbReference type="ChEBI" id="CHEBI:29067"/>
        <dbReference type="ChEBI" id="CHEBI:43474"/>
        <dbReference type="ChEBI" id="CHEBI:59918"/>
        <dbReference type="EC" id="3.6.1.7"/>
    </reaction>
</comment>
<reference evidence="8 9" key="1">
    <citation type="submission" date="2019-08" db="EMBL/GenBank/DDBJ databases">
        <title>In-depth cultivation of the pig gut microbiome towards novel bacterial diversity and tailored functional studies.</title>
        <authorList>
            <person name="Wylensek D."/>
            <person name="Hitch T.C.A."/>
            <person name="Clavel T."/>
        </authorList>
    </citation>
    <scope>NUCLEOTIDE SEQUENCE [LARGE SCALE GENOMIC DNA]</scope>
    <source>
        <strain evidence="8 9">CA-Schmier-601-WT-1</strain>
    </source>
</reference>
<evidence type="ECO:0000313" key="9">
    <source>
        <dbReference type="Proteomes" id="UP000469325"/>
    </source>
</evidence>
<dbReference type="PANTHER" id="PTHR47268">
    <property type="entry name" value="ACYLPHOSPHATASE"/>
    <property type="match status" value="1"/>
</dbReference>
<comment type="caution">
    <text evidence="8">The sequence shown here is derived from an EMBL/GenBank/DDBJ whole genome shotgun (WGS) entry which is preliminary data.</text>
</comment>
<dbReference type="Pfam" id="PF00708">
    <property type="entry name" value="Acylphosphatase"/>
    <property type="match status" value="1"/>
</dbReference>
<proteinExistence type="inferred from homology"/>
<evidence type="ECO:0000259" key="7">
    <source>
        <dbReference type="PROSITE" id="PS51160"/>
    </source>
</evidence>
<dbReference type="GO" id="GO:0003998">
    <property type="term" value="F:acylphosphatase activity"/>
    <property type="evidence" value="ECO:0007669"/>
    <property type="project" value="UniProtKB-EC"/>
</dbReference>
<dbReference type="InterPro" id="IPR017968">
    <property type="entry name" value="Acylphosphatase_CS"/>
</dbReference>
<dbReference type="Proteomes" id="UP000469325">
    <property type="component" value="Unassembled WGS sequence"/>
</dbReference>
<dbReference type="InterPro" id="IPR001792">
    <property type="entry name" value="Acylphosphatase-like_dom"/>
</dbReference>
<dbReference type="RefSeq" id="WP_154435050.1">
    <property type="nucleotide sequence ID" value="NZ_VUNC01000004.1"/>
</dbReference>
<name>A0A6N7XEC1_9ACTN</name>
<gene>
    <name evidence="8" type="ORF">FYJ68_06085</name>
</gene>
<dbReference type="PANTHER" id="PTHR47268:SF4">
    <property type="entry name" value="ACYLPHOSPHATASE"/>
    <property type="match status" value="1"/>
</dbReference>
<protein>
    <recommendedName>
        <fullName evidence="3 5">acylphosphatase</fullName>
        <ecNumber evidence="2 5">3.6.1.7</ecNumber>
    </recommendedName>
</protein>
<organism evidence="8 9">
    <name type="scientific">Olsenella porci</name>
    <dbReference type="NCBI Taxonomy" id="2652279"/>
    <lineage>
        <taxon>Bacteria</taxon>
        <taxon>Bacillati</taxon>
        <taxon>Actinomycetota</taxon>
        <taxon>Coriobacteriia</taxon>
        <taxon>Coriobacteriales</taxon>
        <taxon>Atopobiaceae</taxon>
        <taxon>Olsenella</taxon>
    </lineage>
</organism>
<dbReference type="PRINTS" id="PR00112">
    <property type="entry name" value="ACYLPHPHTASE"/>
</dbReference>
<dbReference type="AlphaFoldDB" id="A0A6N7XEC1"/>
<sequence>MKRDDTGEKGEARELPTGTRRLSLRFVGQVQGVGFRWTSQRVADRSGCTGWVRNEPDGSVSMELQGTDDQIANFFGNFQQAYSRFPIDYRIDEKSEIEPDPASVDFRVRF</sequence>
<comment type="similarity">
    <text evidence="1 6">Belongs to the acylphosphatase family.</text>
</comment>
<dbReference type="PROSITE" id="PS51160">
    <property type="entry name" value="ACYLPHOSPHATASE_3"/>
    <property type="match status" value="1"/>
</dbReference>
<dbReference type="InterPro" id="IPR036046">
    <property type="entry name" value="Acylphosphatase-like_dom_sf"/>
</dbReference>
<dbReference type="SUPFAM" id="SSF54975">
    <property type="entry name" value="Acylphosphatase/BLUF domain-like"/>
    <property type="match status" value="1"/>
</dbReference>
<dbReference type="EC" id="3.6.1.7" evidence="2 5"/>
<accession>A0A6N7XEC1</accession>
<evidence type="ECO:0000256" key="6">
    <source>
        <dbReference type="RuleBase" id="RU004168"/>
    </source>
</evidence>
<evidence type="ECO:0000256" key="2">
    <source>
        <dbReference type="ARBA" id="ARBA00012150"/>
    </source>
</evidence>
<evidence type="ECO:0000256" key="1">
    <source>
        <dbReference type="ARBA" id="ARBA00005614"/>
    </source>
</evidence>
<dbReference type="EMBL" id="VUNC01000004">
    <property type="protein sequence ID" value="MST72673.1"/>
    <property type="molecule type" value="Genomic_DNA"/>
</dbReference>
<keyword evidence="9" id="KW-1185">Reference proteome</keyword>
<feature type="active site" evidence="5">
    <location>
        <position position="54"/>
    </location>
</feature>
<feature type="domain" description="Acylphosphatase-like" evidence="7">
    <location>
        <begin position="21"/>
        <end position="110"/>
    </location>
</feature>
<evidence type="ECO:0000256" key="3">
    <source>
        <dbReference type="ARBA" id="ARBA00015991"/>
    </source>
</evidence>
<evidence type="ECO:0000256" key="5">
    <source>
        <dbReference type="PROSITE-ProRule" id="PRU00520"/>
    </source>
</evidence>
<evidence type="ECO:0000256" key="4">
    <source>
        <dbReference type="ARBA" id="ARBA00047645"/>
    </source>
</evidence>
<dbReference type="PROSITE" id="PS00151">
    <property type="entry name" value="ACYLPHOSPHATASE_2"/>
    <property type="match status" value="1"/>
</dbReference>
<evidence type="ECO:0000313" key="8">
    <source>
        <dbReference type="EMBL" id="MST72673.1"/>
    </source>
</evidence>
<keyword evidence="5" id="KW-0378">Hydrolase</keyword>
<feature type="active site" evidence="5">
    <location>
        <position position="36"/>
    </location>
</feature>
<dbReference type="InterPro" id="IPR020456">
    <property type="entry name" value="Acylphosphatase"/>
</dbReference>
<dbReference type="Gene3D" id="3.30.70.100">
    <property type="match status" value="1"/>
</dbReference>